<keyword evidence="2" id="KW-0408">Iron</keyword>
<dbReference type="InterPro" id="IPR023635">
    <property type="entry name" value="Peptide_deformylase"/>
</dbReference>
<accession>A0A7T5UHZ3</accession>
<reference evidence="3 4" key="1">
    <citation type="submission" date="2020-07" db="EMBL/GenBank/DDBJ databases">
        <title>Huge and variable diversity of episymbiotic CPR bacteria and DPANN archaea in groundwater ecosystems.</title>
        <authorList>
            <person name="He C.Y."/>
            <person name="Keren R."/>
            <person name="Whittaker M."/>
            <person name="Farag I.F."/>
            <person name="Doudna J."/>
            <person name="Cate J.H.D."/>
            <person name="Banfield J.F."/>
        </authorList>
    </citation>
    <scope>NUCLEOTIDE SEQUENCE [LARGE SCALE GENOMIC DNA]</scope>
    <source>
        <strain evidence="3">NC_groundwater_70_Ag_B-0.1um_54_66</strain>
    </source>
</reference>
<dbReference type="GO" id="GO:0046872">
    <property type="term" value="F:metal ion binding"/>
    <property type="evidence" value="ECO:0007669"/>
    <property type="project" value="UniProtKB-KW"/>
</dbReference>
<name>A0A7T5UHZ3_9BACT</name>
<dbReference type="EC" id="3.5.1.88" evidence="2"/>
<keyword evidence="2 3" id="KW-0378">Hydrolase</keyword>
<sequence length="173" mass="19609">MDTYSIINIPHPTLKATAQPVMTVTDDVRRQMDRMLQTMYDAHGIGLAANQVNLLNRVFVMDMAPREGGDPCPVFVVNPEIVWRSEERSVMEEGCLSIPGQYAEVERPASVRLTYLDYHGEPSELLAEGAMAHCVQHELDHLNGVLFIDHISKLKRDMIVRKIEKLRKLGEIL</sequence>
<comment type="cofactor">
    <cofactor evidence="2">
        <name>Fe(2+)</name>
        <dbReference type="ChEBI" id="CHEBI:29033"/>
    </cofactor>
    <text evidence="2">Binds 1 Fe(2+) ion.</text>
</comment>
<dbReference type="AlphaFoldDB" id="A0A7T5UHZ3"/>
<keyword evidence="2" id="KW-0479">Metal-binding</keyword>
<dbReference type="CDD" id="cd00487">
    <property type="entry name" value="Pep_deformylase"/>
    <property type="match status" value="1"/>
</dbReference>
<evidence type="ECO:0000313" key="3">
    <source>
        <dbReference type="EMBL" id="QQG36471.1"/>
    </source>
</evidence>
<dbReference type="PRINTS" id="PR01576">
    <property type="entry name" value="PDEFORMYLASE"/>
</dbReference>
<comment type="catalytic activity">
    <reaction evidence="2">
        <text>N-terminal N-formyl-L-methionyl-[peptide] + H2O = N-terminal L-methionyl-[peptide] + formate</text>
        <dbReference type="Rhea" id="RHEA:24420"/>
        <dbReference type="Rhea" id="RHEA-COMP:10639"/>
        <dbReference type="Rhea" id="RHEA-COMP:10640"/>
        <dbReference type="ChEBI" id="CHEBI:15377"/>
        <dbReference type="ChEBI" id="CHEBI:15740"/>
        <dbReference type="ChEBI" id="CHEBI:49298"/>
        <dbReference type="ChEBI" id="CHEBI:64731"/>
        <dbReference type="EC" id="3.5.1.88"/>
    </reaction>
</comment>
<dbReference type="NCBIfam" id="NF001159">
    <property type="entry name" value="PRK00150.1-3"/>
    <property type="match status" value="1"/>
</dbReference>
<dbReference type="GO" id="GO:0042586">
    <property type="term" value="F:peptide deformylase activity"/>
    <property type="evidence" value="ECO:0007669"/>
    <property type="project" value="UniProtKB-UniRule"/>
</dbReference>
<comment type="function">
    <text evidence="2">Removes the formyl group from the N-terminal Met of newly synthesized proteins. Requires at least a dipeptide for an efficient rate of reaction. N-terminal L-methionine is a prerequisite for activity but the enzyme has broad specificity at other positions.</text>
</comment>
<organism evidence="3 4">
    <name type="scientific">Micavibrio aeruginosavorus</name>
    <dbReference type="NCBI Taxonomy" id="349221"/>
    <lineage>
        <taxon>Bacteria</taxon>
        <taxon>Pseudomonadati</taxon>
        <taxon>Bdellovibrionota</taxon>
        <taxon>Bdellovibrionia</taxon>
        <taxon>Bdellovibrionales</taxon>
        <taxon>Pseudobdellovibrionaceae</taxon>
        <taxon>Micavibrio</taxon>
    </lineage>
</organism>
<dbReference type="NCBIfam" id="TIGR00079">
    <property type="entry name" value="pept_deformyl"/>
    <property type="match status" value="1"/>
</dbReference>
<evidence type="ECO:0000256" key="2">
    <source>
        <dbReference type="HAMAP-Rule" id="MF_00163"/>
    </source>
</evidence>
<dbReference type="GO" id="GO:0006412">
    <property type="term" value="P:translation"/>
    <property type="evidence" value="ECO:0007669"/>
    <property type="project" value="UniProtKB-UniRule"/>
</dbReference>
<dbReference type="Gene3D" id="3.90.45.10">
    <property type="entry name" value="Peptide deformylase"/>
    <property type="match status" value="1"/>
</dbReference>
<feature type="binding site" evidence="2">
    <location>
        <position position="141"/>
    </location>
    <ligand>
        <name>Fe cation</name>
        <dbReference type="ChEBI" id="CHEBI:24875"/>
    </ligand>
</feature>
<dbReference type="PANTHER" id="PTHR10458">
    <property type="entry name" value="PEPTIDE DEFORMYLASE"/>
    <property type="match status" value="1"/>
</dbReference>
<gene>
    <name evidence="2" type="primary">def</name>
    <name evidence="3" type="ORF">HYS17_01370</name>
</gene>
<dbReference type="PANTHER" id="PTHR10458:SF22">
    <property type="entry name" value="PEPTIDE DEFORMYLASE"/>
    <property type="match status" value="1"/>
</dbReference>
<dbReference type="EMBL" id="CP066681">
    <property type="protein sequence ID" value="QQG36471.1"/>
    <property type="molecule type" value="Genomic_DNA"/>
</dbReference>
<evidence type="ECO:0000256" key="1">
    <source>
        <dbReference type="ARBA" id="ARBA00010759"/>
    </source>
</evidence>
<feature type="binding site" evidence="2">
    <location>
        <position position="95"/>
    </location>
    <ligand>
        <name>Fe cation</name>
        <dbReference type="ChEBI" id="CHEBI:24875"/>
    </ligand>
</feature>
<dbReference type="Proteomes" id="UP000595362">
    <property type="component" value="Chromosome"/>
</dbReference>
<feature type="binding site" evidence="2">
    <location>
        <position position="137"/>
    </location>
    <ligand>
        <name>Fe cation</name>
        <dbReference type="ChEBI" id="CHEBI:24875"/>
    </ligand>
</feature>
<keyword evidence="2" id="KW-0648">Protein biosynthesis</keyword>
<comment type="similarity">
    <text evidence="1 2">Belongs to the polypeptide deformylase family.</text>
</comment>
<protein>
    <recommendedName>
        <fullName evidence="2">Peptide deformylase</fullName>
        <shortName evidence="2">PDF</shortName>
        <ecNumber evidence="2">3.5.1.88</ecNumber>
    </recommendedName>
    <alternativeName>
        <fullName evidence="2">Polypeptide deformylase</fullName>
    </alternativeName>
</protein>
<dbReference type="PIRSF" id="PIRSF004749">
    <property type="entry name" value="Pep_def"/>
    <property type="match status" value="1"/>
</dbReference>
<dbReference type="InterPro" id="IPR036821">
    <property type="entry name" value="Peptide_deformylase_sf"/>
</dbReference>
<dbReference type="Pfam" id="PF01327">
    <property type="entry name" value="Pep_deformylase"/>
    <property type="match status" value="1"/>
</dbReference>
<evidence type="ECO:0000313" key="4">
    <source>
        <dbReference type="Proteomes" id="UP000595362"/>
    </source>
</evidence>
<feature type="active site" evidence="2">
    <location>
        <position position="138"/>
    </location>
</feature>
<proteinExistence type="inferred from homology"/>
<dbReference type="SUPFAM" id="SSF56420">
    <property type="entry name" value="Peptide deformylase"/>
    <property type="match status" value="1"/>
</dbReference>
<dbReference type="HAMAP" id="MF_00163">
    <property type="entry name" value="Pep_deformylase"/>
    <property type="match status" value="1"/>
</dbReference>